<keyword evidence="3" id="KW-1185">Reference proteome</keyword>
<dbReference type="Proteomes" id="UP000014568">
    <property type="component" value="Unassembled WGS sequence"/>
</dbReference>
<comment type="caution">
    <text evidence="2">The sequence shown here is derived from an EMBL/GenBank/DDBJ whole genome shotgun (WGS) entry which is preliminary data.</text>
</comment>
<dbReference type="AlphaFoldDB" id="S3NIF7"/>
<gene>
    <name evidence="2" type="ORF">F945_00728</name>
</gene>
<protein>
    <submittedName>
        <fullName evidence="2">Uncharacterized protein</fullName>
    </submittedName>
</protein>
<keyword evidence="1" id="KW-0732">Signal</keyword>
<dbReference type="eggNOG" id="ENOG5031GGX">
    <property type="taxonomic scope" value="Bacteria"/>
</dbReference>
<accession>S3NIF7</accession>
<reference evidence="2 3" key="1">
    <citation type="submission" date="2013-06" db="EMBL/GenBank/DDBJ databases">
        <title>The Genome Sequence of Acinetobacter rudis CIP 110305.</title>
        <authorList>
            <consortium name="The Broad Institute Genome Sequencing Platform"/>
            <consortium name="The Broad Institute Genome Sequencing Center for Infectious Disease"/>
            <person name="Cerqueira G."/>
            <person name="Feldgarden M."/>
            <person name="Courvalin P."/>
            <person name="Perichon B."/>
            <person name="Grillot-Courvalin C."/>
            <person name="Clermont D."/>
            <person name="Rocha E."/>
            <person name="Yoon E.-J."/>
            <person name="Nemec A."/>
            <person name="Young S.K."/>
            <person name="Zeng Q."/>
            <person name="Gargeya S."/>
            <person name="Fitzgerald M."/>
            <person name="Abouelleil A."/>
            <person name="Alvarado L."/>
            <person name="Berlin A.M."/>
            <person name="Chapman S.B."/>
            <person name="Dewar J."/>
            <person name="Goldberg J."/>
            <person name="Griggs A."/>
            <person name="Gujja S."/>
            <person name="Hansen M."/>
            <person name="Howarth C."/>
            <person name="Imamovic A."/>
            <person name="Larimer J."/>
            <person name="McCowan C."/>
            <person name="Murphy C."/>
            <person name="Pearson M."/>
            <person name="Priest M."/>
            <person name="Roberts A."/>
            <person name="Saif S."/>
            <person name="Shea T."/>
            <person name="Sykes S."/>
            <person name="Wortman J."/>
            <person name="Nusbaum C."/>
            <person name="Birren B."/>
        </authorList>
    </citation>
    <scope>NUCLEOTIDE SEQUENCE [LARGE SCALE GENOMIC DNA]</scope>
    <source>
        <strain evidence="2 3">CIP 110305</strain>
    </source>
</reference>
<dbReference type="PATRIC" id="fig|421052.3.peg.718"/>
<dbReference type="RefSeq" id="WP_016655159.1">
    <property type="nucleotide sequence ID" value="NZ_KE340351.1"/>
</dbReference>
<evidence type="ECO:0000313" key="2">
    <source>
        <dbReference type="EMBL" id="EPF79840.1"/>
    </source>
</evidence>
<sequence>MKFFKLFSCIALIGLSLSSSAAEISVAQTQLQAPAQTNHIIAYFSARQNGKTTHINTADPQGIYRVLISKSSEGYLVQDFFQANHQAQSSPVLLTDAEDLDRFQVQSAVGEILLYNRNGQRFNKQVYDKDHDVIYVAGYSLHGQILLEQEVNPENGITHTKLWHSNGTLAFELQSNSDMQLIDSQAWRRNGKAFNSKTCFSDRSLDFSSAAIDPCVLQLKSLYQKYEKLWETQMQ</sequence>
<feature type="chain" id="PRO_5004523672" evidence="1">
    <location>
        <begin position="22"/>
        <end position="235"/>
    </location>
</feature>
<dbReference type="HOGENOM" id="CLU_1178224_0_0_6"/>
<name>S3NIF7_9GAMM</name>
<proteinExistence type="predicted"/>
<feature type="signal peptide" evidence="1">
    <location>
        <begin position="1"/>
        <end position="21"/>
    </location>
</feature>
<organism evidence="2 3">
    <name type="scientific">Acinetobacter rudis CIP 110305</name>
    <dbReference type="NCBI Taxonomy" id="421052"/>
    <lineage>
        <taxon>Bacteria</taxon>
        <taxon>Pseudomonadati</taxon>
        <taxon>Pseudomonadota</taxon>
        <taxon>Gammaproteobacteria</taxon>
        <taxon>Moraxellales</taxon>
        <taxon>Moraxellaceae</taxon>
        <taxon>Acinetobacter</taxon>
    </lineage>
</organism>
<dbReference type="OrthoDB" id="7069252at2"/>
<evidence type="ECO:0000256" key="1">
    <source>
        <dbReference type="SAM" id="SignalP"/>
    </source>
</evidence>
<evidence type="ECO:0000313" key="3">
    <source>
        <dbReference type="Proteomes" id="UP000014568"/>
    </source>
</evidence>
<dbReference type="EMBL" id="ATGI01000006">
    <property type="protein sequence ID" value="EPF79840.1"/>
    <property type="molecule type" value="Genomic_DNA"/>
</dbReference>